<dbReference type="InterPro" id="IPR032675">
    <property type="entry name" value="LRR_dom_sf"/>
</dbReference>
<reference evidence="1 2" key="1">
    <citation type="journal article" date="2016" name="Mol. Biol. Evol.">
        <title>Comparative Genomics of Early-Diverging Mushroom-Forming Fungi Provides Insights into the Origins of Lignocellulose Decay Capabilities.</title>
        <authorList>
            <person name="Nagy L.G."/>
            <person name="Riley R."/>
            <person name="Tritt A."/>
            <person name="Adam C."/>
            <person name="Daum C."/>
            <person name="Floudas D."/>
            <person name="Sun H."/>
            <person name="Yadav J.S."/>
            <person name="Pangilinan J."/>
            <person name="Larsson K.H."/>
            <person name="Matsuura K."/>
            <person name="Barry K."/>
            <person name="Labutti K."/>
            <person name="Kuo R."/>
            <person name="Ohm R.A."/>
            <person name="Bhattacharya S.S."/>
            <person name="Shirouzu T."/>
            <person name="Yoshinaga Y."/>
            <person name="Martin F.M."/>
            <person name="Grigoriev I.V."/>
            <person name="Hibbett D.S."/>
        </authorList>
    </citation>
    <scope>NUCLEOTIDE SEQUENCE [LARGE SCALE GENOMIC DNA]</scope>
    <source>
        <strain evidence="1 2">HHB12029</strain>
    </source>
</reference>
<sequence length="504" mass="55585">MSSVARSQQLARMRADEDFLALTDARIGALRRADSAAQERLAIAQAEADATRAELTALEVRQLQLRSDIGQMRLDHRRMLWTQAIPLDCLRQIFEETTSIPTAEWAEFGCGGHSRKCMMAPFALAAVCARWRQLALGVPVLWTYICAGVLRPGQPLAATLSRIHCLLQRSRGSPLDIRLQLQDCLPETLTDVSDLLALIACHARRVRSMDLWLPKGINREPALDMLKAPLPQLTHLCVIAGTRQLEGCDSYLPYAPKLSHLELQGTGFTCSPQYQIFGNMRSLTLWAPYPSEQVASILQSVLETLERLYVASVSLLSGIRTPITFPRLCNLSMGNVSASSISPDMIVAPRLQALTFPGKTMTDSAAARLVESVGSNVTSLTLVDSDIPPSLPRLLQGLRRVETLRLLVSDQYPKYTVSDEFFFELATGAPTIWPKLRSIQLDGCESNKTLGDGLVKLIRARNFPAADTIRPAAPEEKPCRLEQVEAPGAPSWLRSSIVHLLSRS</sequence>
<protein>
    <recommendedName>
        <fullName evidence="3">F-box domain-containing protein</fullName>
    </recommendedName>
</protein>
<dbReference type="EMBL" id="KV425937">
    <property type="protein sequence ID" value="KZV96902.1"/>
    <property type="molecule type" value="Genomic_DNA"/>
</dbReference>
<evidence type="ECO:0000313" key="1">
    <source>
        <dbReference type="EMBL" id="KZV96902.1"/>
    </source>
</evidence>
<dbReference type="AlphaFoldDB" id="A0A165KU77"/>
<dbReference type="Proteomes" id="UP000077266">
    <property type="component" value="Unassembled WGS sequence"/>
</dbReference>
<keyword evidence="2" id="KW-1185">Reference proteome</keyword>
<dbReference type="STRING" id="1314781.A0A165KU77"/>
<dbReference type="SUPFAM" id="SSF52047">
    <property type="entry name" value="RNI-like"/>
    <property type="match status" value="1"/>
</dbReference>
<evidence type="ECO:0000313" key="2">
    <source>
        <dbReference type="Proteomes" id="UP000077266"/>
    </source>
</evidence>
<proteinExistence type="predicted"/>
<dbReference type="InParanoid" id="A0A165KU77"/>
<organism evidence="1 2">
    <name type="scientific">Exidia glandulosa HHB12029</name>
    <dbReference type="NCBI Taxonomy" id="1314781"/>
    <lineage>
        <taxon>Eukaryota</taxon>
        <taxon>Fungi</taxon>
        <taxon>Dikarya</taxon>
        <taxon>Basidiomycota</taxon>
        <taxon>Agaricomycotina</taxon>
        <taxon>Agaricomycetes</taxon>
        <taxon>Auriculariales</taxon>
        <taxon>Exidiaceae</taxon>
        <taxon>Exidia</taxon>
    </lineage>
</organism>
<dbReference type="OrthoDB" id="2979537at2759"/>
<gene>
    <name evidence="1" type="ORF">EXIGLDRAFT_833318</name>
</gene>
<name>A0A165KU77_EXIGL</name>
<evidence type="ECO:0008006" key="3">
    <source>
        <dbReference type="Google" id="ProtNLM"/>
    </source>
</evidence>
<accession>A0A165KU77</accession>
<dbReference type="Gene3D" id="3.80.10.10">
    <property type="entry name" value="Ribonuclease Inhibitor"/>
    <property type="match status" value="1"/>
</dbReference>